<feature type="compositionally biased region" description="Basic and acidic residues" evidence="4">
    <location>
        <begin position="1"/>
        <end position="11"/>
    </location>
</feature>
<evidence type="ECO:0000256" key="4">
    <source>
        <dbReference type="SAM" id="MobiDB-lite"/>
    </source>
</evidence>
<feature type="region of interest" description="Disordered" evidence="4">
    <location>
        <begin position="1"/>
        <end position="33"/>
    </location>
</feature>
<evidence type="ECO:0000313" key="7">
    <source>
        <dbReference type="Proteomes" id="UP001057375"/>
    </source>
</evidence>
<dbReference type="InterPro" id="IPR036219">
    <property type="entry name" value="eEF-1beta-like_sf"/>
</dbReference>
<sequence length="156" mass="17873">MSAEDKKHVEQPVEEEDEEEEEDLDLFGEGGEDDKEWEAEFERRAKEGQAKIEAKEAAKRAAGKDTRERVMGIFEIKPYEPETDLDEIIKFIKETVVFESLKWGECKLEPIGYGIKKIVAACIFMPDLCNQDEIVEAIEEHDDVQSVEIASMNKMS</sequence>
<dbReference type="InterPro" id="IPR014717">
    <property type="entry name" value="Transl_elong_EF1B/ribsomal_bS6"/>
</dbReference>
<keyword evidence="3" id="KW-0648">Protein biosynthesis</keyword>
<comment type="similarity">
    <text evidence="1">Belongs to the EF-1-beta/EF-1-delta family.</text>
</comment>
<feature type="compositionally biased region" description="Acidic residues" evidence="4">
    <location>
        <begin position="12"/>
        <end position="33"/>
    </location>
</feature>
<proteinExistence type="inferred from homology"/>
<dbReference type="SUPFAM" id="SSF54984">
    <property type="entry name" value="eEF-1beta-like"/>
    <property type="match status" value="1"/>
</dbReference>
<dbReference type="Pfam" id="PF00736">
    <property type="entry name" value="EF1_GNE"/>
    <property type="match status" value="1"/>
</dbReference>
<dbReference type="PROSITE" id="PS00824">
    <property type="entry name" value="EF1BD_1"/>
    <property type="match status" value="1"/>
</dbReference>
<dbReference type="CDD" id="cd00292">
    <property type="entry name" value="EF1B"/>
    <property type="match status" value="1"/>
</dbReference>
<evidence type="ECO:0000256" key="1">
    <source>
        <dbReference type="ARBA" id="ARBA00007411"/>
    </source>
</evidence>
<dbReference type="EMBL" id="BQXS01010818">
    <property type="protein sequence ID" value="GKT34475.1"/>
    <property type="molecule type" value="Genomic_DNA"/>
</dbReference>
<evidence type="ECO:0000256" key="2">
    <source>
        <dbReference type="ARBA" id="ARBA00022768"/>
    </source>
</evidence>
<accession>A0ABQ5KPN8</accession>
<dbReference type="InterPro" id="IPR014038">
    <property type="entry name" value="EF1B_bsu/dsu_GNE"/>
</dbReference>
<keyword evidence="7" id="KW-1185">Reference proteome</keyword>
<dbReference type="Gene3D" id="3.30.70.60">
    <property type="match status" value="1"/>
</dbReference>
<evidence type="ECO:0000256" key="3">
    <source>
        <dbReference type="ARBA" id="ARBA00022917"/>
    </source>
</evidence>
<dbReference type="InterPro" id="IPR001326">
    <property type="entry name" value="Transl_elong_EF1B_B/D_CS"/>
</dbReference>
<dbReference type="PANTHER" id="PTHR11595:SF21">
    <property type="entry name" value="ELONGATION FACTOR 1-BETA"/>
    <property type="match status" value="1"/>
</dbReference>
<feature type="domain" description="Translation elongation factor EF1B beta/delta subunit guanine nucleotide exchange" evidence="5">
    <location>
        <begin position="69"/>
        <end position="155"/>
    </location>
</feature>
<evidence type="ECO:0000259" key="5">
    <source>
        <dbReference type="SMART" id="SM00888"/>
    </source>
</evidence>
<dbReference type="Proteomes" id="UP001057375">
    <property type="component" value="Unassembled WGS sequence"/>
</dbReference>
<dbReference type="SMART" id="SM00888">
    <property type="entry name" value="EF1_GNE"/>
    <property type="match status" value="1"/>
</dbReference>
<protein>
    <recommendedName>
        <fullName evidence="5">Translation elongation factor EF1B beta/delta subunit guanine nucleotide exchange domain-containing protein</fullName>
    </recommendedName>
</protein>
<dbReference type="InterPro" id="IPR049720">
    <property type="entry name" value="EF1B_bsu/dsu"/>
</dbReference>
<dbReference type="PANTHER" id="PTHR11595">
    <property type="entry name" value="EF-HAND AND COILED-COIL DOMAIN-CONTAINING FAMILY MEMBER"/>
    <property type="match status" value="1"/>
</dbReference>
<gene>
    <name evidence="6" type="ORF">ADUPG1_007823</name>
</gene>
<organism evidence="6 7">
    <name type="scientific">Aduncisulcus paluster</name>
    <dbReference type="NCBI Taxonomy" id="2918883"/>
    <lineage>
        <taxon>Eukaryota</taxon>
        <taxon>Metamonada</taxon>
        <taxon>Carpediemonas-like organisms</taxon>
        <taxon>Aduncisulcus</taxon>
    </lineage>
</organism>
<keyword evidence="2" id="KW-0251">Elongation factor</keyword>
<name>A0ABQ5KPN8_9EUKA</name>
<reference evidence="6" key="1">
    <citation type="submission" date="2022-03" db="EMBL/GenBank/DDBJ databases">
        <title>Draft genome sequence of Aduncisulcus paluster, a free-living microaerophilic Fornicata.</title>
        <authorList>
            <person name="Yuyama I."/>
            <person name="Kume K."/>
            <person name="Tamura T."/>
            <person name="Inagaki Y."/>
            <person name="Hashimoto T."/>
        </authorList>
    </citation>
    <scope>NUCLEOTIDE SEQUENCE</scope>
    <source>
        <strain evidence="6">NY0171</strain>
    </source>
</reference>
<evidence type="ECO:0000313" key="6">
    <source>
        <dbReference type="EMBL" id="GKT34475.1"/>
    </source>
</evidence>
<comment type="caution">
    <text evidence="6">The sequence shown here is derived from an EMBL/GenBank/DDBJ whole genome shotgun (WGS) entry which is preliminary data.</text>
</comment>